<dbReference type="OrthoDB" id="5816664at2759"/>
<reference evidence="3" key="1">
    <citation type="submission" date="2011-07" db="EMBL/GenBank/DDBJ databases">
        <authorList>
            <consortium name="Caenorhabditis brenneri Sequencing and Analysis Consortium"/>
            <person name="Wilson R.K."/>
        </authorList>
    </citation>
    <scope>NUCLEOTIDE SEQUENCE [LARGE SCALE GENOMIC DNA]</scope>
    <source>
        <strain evidence="3">PB2801</strain>
    </source>
</reference>
<evidence type="ECO:0000256" key="1">
    <source>
        <dbReference type="SAM" id="Phobius"/>
    </source>
</evidence>
<feature type="non-terminal residue" evidence="2">
    <location>
        <position position="1"/>
    </location>
</feature>
<dbReference type="HOGENOM" id="CLU_053921_0_0_1"/>
<sequence>SSFSPYASLSYVLSVQTSSPLSVFGSGSPQCSRIQLMDKSGSGDFEIPNDLWEDIVNCGEANGVVGKFYIYLVSMEQGAIGRIEVSIIQRSFHRAEAKKSQRTMDPSWFYVSGQISYSRKIKLQSLSDTVRIEMDSENQENALNVYISFCSTKDGILYTTSYSPHFEIVLKSPRMEMYYDAYSCDSSNPFYGNSTQPTFPLIIRLESLHTINGTMTVFINGEEPSFEKYTAEYETGRFTMEKGETKVVELKYKPTMKKIQAYMDVISGSMLVYLSPCKNQEADVFYSNFSEGAHLVDIDLERMMENTTCTLAEIDPTTVYISLKSNTATTFSLWIPGQIATWHLIVTIGLVLLLLTVCMILIVHFGRKKTGKLVINHTSK</sequence>
<feature type="transmembrane region" description="Helical" evidence="1">
    <location>
        <begin position="342"/>
        <end position="363"/>
    </location>
</feature>
<dbReference type="FunCoup" id="G0PND1">
    <property type="interactions" value="1049"/>
</dbReference>
<dbReference type="eggNOG" id="ENOG502TGG0">
    <property type="taxonomic scope" value="Eukaryota"/>
</dbReference>
<evidence type="ECO:0000313" key="3">
    <source>
        <dbReference type="Proteomes" id="UP000008068"/>
    </source>
</evidence>
<dbReference type="EMBL" id="GL381852">
    <property type="protein sequence ID" value="EGT41400.1"/>
    <property type="molecule type" value="Genomic_DNA"/>
</dbReference>
<name>G0PND1_CAEBE</name>
<evidence type="ECO:0000313" key="2">
    <source>
        <dbReference type="EMBL" id="EGT41400.1"/>
    </source>
</evidence>
<keyword evidence="1" id="KW-0812">Transmembrane</keyword>
<keyword evidence="1" id="KW-0472">Membrane</keyword>
<proteinExistence type="predicted"/>
<dbReference type="AlphaFoldDB" id="G0PND1"/>
<keyword evidence="3" id="KW-1185">Reference proteome</keyword>
<organism evidence="3">
    <name type="scientific">Caenorhabditis brenneri</name>
    <name type="common">Nematode worm</name>
    <dbReference type="NCBI Taxonomy" id="135651"/>
    <lineage>
        <taxon>Eukaryota</taxon>
        <taxon>Metazoa</taxon>
        <taxon>Ecdysozoa</taxon>
        <taxon>Nematoda</taxon>
        <taxon>Chromadorea</taxon>
        <taxon>Rhabditida</taxon>
        <taxon>Rhabditina</taxon>
        <taxon>Rhabditomorpha</taxon>
        <taxon>Rhabditoidea</taxon>
        <taxon>Rhabditidae</taxon>
        <taxon>Peloderinae</taxon>
        <taxon>Caenorhabditis</taxon>
    </lineage>
</organism>
<keyword evidence="1" id="KW-1133">Transmembrane helix</keyword>
<protein>
    <submittedName>
        <fullName evidence="2">Uncharacterized protein</fullName>
    </submittedName>
</protein>
<dbReference type="InParanoid" id="G0PND1"/>
<gene>
    <name evidence="2" type="ORF">CAEBREN_14808</name>
</gene>
<dbReference type="Proteomes" id="UP000008068">
    <property type="component" value="Unassembled WGS sequence"/>
</dbReference>
<accession>G0PND1</accession>